<dbReference type="EMBL" id="JASPKY010000424">
    <property type="protein sequence ID" value="KAK9701019.1"/>
    <property type="molecule type" value="Genomic_DNA"/>
</dbReference>
<comment type="caution">
    <text evidence="2">The sequence shown here is derived from an EMBL/GenBank/DDBJ whole genome shotgun (WGS) entry which is preliminary data.</text>
</comment>
<feature type="region of interest" description="Disordered" evidence="1">
    <location>
        <begin position="83"/>
        <end position="142"/>
    </location>
</feature>
<evidence type="ECO:0000313" key="3">
    <source>
        <dbReference type="Proteomes" id="UP001458880"/>
    </source>
</evidence>
<evidence type="ECO:0000256" key="1">
    <source>
        <dbReference type="SAM" id="MobiDB-lite"/>
    </source>
</evidence>
<gene>
    <name evidence="2" type="ORF">QE152_g30877</name>
</gene>
<keyword evidence="3" id="KW-1185">Reference proteome</keyword>
<feature type="region of interest" description="Disordered" evidence="1">
    <location>
        <begin position="1"/>
        <end position="47"/>
    </location>
</feature>
<dbReference type="PANTHER" id="PTHR13402">
    <property type="entry name" value="RGPR-RELATED"/>
    <property type="match status" value="1"/>
</dbReference>
<dbReference type="Proteomes" id="UP001458880">
    <property type="component" value="Unassembled WGS sequence"/>
</dbReference>
<feature type="region of interest" description="Disordered" evidence="1">
    <location>
        <begin position="209"/>
        <end position="232"/>
    </location>
</feature>
<dbReference type="PANTHER" id="PTHR13402:SF6">
    <property type="entry name" value="SECRETORY 16, ISOFORM I"/>
    <property type="match status" value="1"/>
</dbReference>
<accession>A0AAW1JCM1</accession>
<reference evidence="2 3" key="1">
    <citation type="journal article" date="2024" name="BMC Genomics">
        <title>De novo assembly and annotation of Popillia japonica's genome with initial clues to its potential as an invasive pest.</title>
        <authorList>
            <person name="Cucini C."/>
            <person name="Boschi S."/>
            <person name="Funari R."/>
            <person name="Cardaioli E."/>
            <person name="Iannotti N."/>
            <person name="Marturano G."/>
            <person name="Paoli F."/>
            <person name="Bruttini M."/>
            <person name="Carapelli A."/>
            <person name="Frati F."/>
            <person name="Nardi F."/>
        </authorList>
    </citation>
    <scope>NUCLEOTIDE SEQUENCE [LARGE SCALE GENOMIC DNA]</scope>
    <source>
        <strain evidence="2">DMR45628</strain>
    </source>
</reference>
<name>A0AAW1JCM1_POPJA</name>
<proteinExistence type="predicted"/>
<feature type="compositionally biased region" description="Low complexity" evidence="1">
    <location>
        <begin position="106"/>
        <end position="118"/>
    </location>
</feature>
<feature type="compositionally biased region" description="Polar residues" evidence="1">
    <location>
        <begin position="1"/>
        <end position="11"/>
    </location>
</feature>
<protein>
    <submittedName>
        <fullName evidence="2">Uncharacterized protein</fullName>
    </submittedName>
</protein>
<organism evidence="2 3">
    <name type="scientific">Popillia japonica</name>
    <name type="common">Japanese beetle</name>
    <dbReference type="NCBI Taxonomy" id="7064"/>
    <lineage>
        <taxon>Eukaryota</taxon>
        <taxon>Metazoa</taxon>
        <taxon>Ecdysozoa</taxon>
        <taxon>Arthropoda</taxon>
        <taxon>Hexapoda</taxon>
        <taxon>Insecta</taxon>
        <taxon>Pterygota</taxon>
        <taxon>Neoptera</taxon>
        <taxon>Endopterygota</taxon>
        <taxon>Coleoptera</taxon>
        <taxon>Polyphaga</taxon>
        <taxon>Scarabaeiformia</taxon>
        <taxon>Scarabaeidae</taxon>
        <taxon>Rutelinae</taxon>
        <taxon>Popillia</taxon>
    </lineage>
</organism>
<dbReference type="AlphaFoldDB" id="A0AAW1JCM1"/>
<evidence type="ECO:0000313" key="2">
    <source>
        <dbReference type="EMBL" id="KAK9701019.1"/>
    </source>
</evidence>
<sequence length="232" mass="25209">MPNQIKRQTSIESEDINANHEKTAKPSPAKPKPAQKNEKPAARTGWFGGIFSGFGLRPKNQMKLPDDKNPSIVWDENHKKWVNLDEDGTETSSELKPPPKMAEMVPQNPNGQPGQAPYPANPAPLGNPTGIAQPTQMSEDVAKPTQPNMFKLQRGRNLKKSYVDVFNPSGKSSENSQSMVQNPVFLNATPSGGSQVNFFVPAPVNDPNAPVDFLTPGSVNTDSNQRKGANKS</sequence>
<dbReference type="GO" id="GO:0012507">
    <property type="term" value="C:ER to Golgi transport vesicle membrane"/>
    <property type="evidence" value="ECO:0007669"/>
    <property type="project" value="TreeGrafter"/>
</dbReference>
<dbReference type="GO" id="GO:0070973">
    <property type="term" value="P:protein localization to endoplasmic reticulum exit site"/>
    <property type="evidence" value="ECO:0007669"/>
    <property type="project" value="TreeGrafter"/>
</dbReference>
<dbReference type="GO" id="GO:0007030">
    <property type="term" value="P:Golgi organization"/>
    <property type="evidence" value="ECO:0007669"/>
    <property type="project" value="TreeGrafter"/>
</dbReference>
<dbReference type="GO" id="GO:0070971">
    <property type="term" value="C:endoplasmic reticulum exit site"/>
    <property type="evidence" value="ECO:0007669"/>
    <property type="project" value="TreeGrafter"/>
</dbReference>
<feature type="compositionally biased region" description="Polar residues" evidence="1">
    <location>
        <begin position="217"/>
        <end position="232"/>
    </location>
</feature>